<comment type="caution">
    <text evidence="3">The sequence shown here is derived from an EMBL/GenBank/DDBJ whole genome shotgun (WGS) entry which is preliminary data.</text>
</comment>
<protein>
    <recommendedName>
        <fullName evidence="5">Serine/threonine protein kinase</fullName>
    </recommendedName>
</protein>
<keyword evidence="4" id="KW-1185">Reference proteome</keyword>
<dbReference type="RefSeq" id="WP_346075821.1">
    <property type="nucleotide sequence ID" value="NZ_BAAARB010000006.1"/>
</dbReference>
<name>A0ABN3HE44_9ACTN</name>
<sequence length="215" mass="22105">MSYPQYPDPGYSQGGPPTGPQPPRNQSPWSSPAVLVAIIAGVVLLIGGIAAAVLYSQGRKSDTAAPVSSSSPPTPVTHTATGTPTPPTVTAQPTTTAPTIPTTAPGSGPVTVPGADRQGFLSGPRCNASEDDAVFVGYTERSRVVICQVGTQTGRYYYKGEADGDTVEVGYPTRSGDTFVATNGSVDYVVSPSSLTIRENGSTLTVEPMVSSWVD</sequence>
<evidence type="ECO:0000313" key="3">
    <source>
        <dbReference type="EMBL" id="GAA2377425.1"/>
    </source>
</evidence>
<keyword evidence="2" id="KW-0812">Transmembrane</keyword>
<dbReference type="Proteomes" id="UP001501170">
    <property type="component" value="Unassembled WGS sequence"/>
</dbReference>
<feature type="region of interest" description="Disordered" evidence="1">
    <location>
        <begin position="62"/>
        <end position="110"/>
    </location>
</feature>
<gene>
    <name evidence="3" type="ORF">GCM10009855_16110</name>
</gene>
<reference evidence="3 4" key="1">
    <citation type="journal article" date="2019" name="Int. J. Syst. Evol. Microbiol.">
        <title>The Global Catalogue of Microorganisms (GCM) 10K type strain sequencing project: providing services to taxonomists for standard genome sequencing and annotation.</title>
        <authorList>
            <consortium name="The Broad Institute Genomics Platform"/>
            <consortium name="The Broad Institute Genome Sequencing Center for Infectious Disease"/>
            <person name="Wu L."/>
            <person name="Ma J."/>
        </authorList>
    </citation>
    <scope>NUCLEOTIDE SEQUENCE [LARGE SCALE GENOMIC DNA]</scope>
    <source>
        <strain evidence="3 4">JCM 16227</strain>
    </source>
</reference>
<feature type="compositionally biased region" description="Low complexity" evidence="1">
    <location>
        <begin position="63"/>
        <end position="105"/>
    </location>
</feature>
<keyword evidence="2" id="KW-1133">Transmembrane helix</keyword>
<evidence type="ECO:0000256" key="1">
    <source>
        <dbReference type="SAM" id="MobiDB-lite"/>
    </source>
</evidence>
<feature type="region of interest" description="Disordered" evidence="1">
    <location>
        <begin position="1"/>
        <end position="29"/>
    </location>
</feature>
<keyword evidence="2" id="KW-0472">Membrane</keyword>
<feature type="transmembrane region" description="Helical" evidence="2">
    <location>
        <begin position="33"/>
        <end position="55"/>
    </location>
</feature>
<proteinExistence type="predicted"/>
<evidence type="ECO:0000313" key="4">
    <source>
        <dbReference type="Proteomes" id="UP001501170"/>
    </source>
</evidence>
<evidence type="ECO:0000256" key="2">
    <source>
        <dbReference type="SAM" id="Phobius"/>
    </source>
</evidence>
<organism evidence="3 4">
    <name type="scientific">Gordonia cholesterolivorans</name>
    <dbReference type="NCBI Taxonomy" id="559625"/>
    <lineage>
        <taxon>Bacteria</taxon>
        <taxon>Bacillati</taxon>
        <taxon>Actinomycetota</taxon>
        <taxon>Actinomycetes</taxon>
        <taxon>Mycobacteriales</taxon>
        <taxon>Gordoniaceae</taxon>
        <taxon>Gordonia</taxon>
    </lineage>
</organism>
<accession>A0ABN3HE44</accession>
<evidence type="ECO:0008006" key="5">
    <source>
        <dbReference type="Google" id="ProtNLM"/>
    </source>
</evidence>
<dbReference type="EMBL" id="BAAARB010000006">
    <property type="protein sequence ID" value="GAA2377425.1"/>
    <property type="molecule type" value="Genomic_DNA"/>
</dbReference>